<evidence type="ECO:0000313" key="7">
    <source>
        <dbReference type="EMBL" id="KAK6156595.1"/>
    </source>
</evidence>
<dbReference type="EMBL" id="JABTTQ020000005">
    <property type="protein sequence ID" value="KAK6156595.1"/>
    <property type="molecule type" value="Genomic_DNA"/>
</dbReference>
<feature type="region of interest" description="Disordered" evidence="5">
    <location>
        <begin position="23"/>
        <end position="48"/>
    </location>
</feature>
<feature type="compositionally biased region" description="Basic and acidic residues" evidence="5">
    <location>
        <begin position="1315"/>
        <end position="1324"/>
    </location>
</feature>
<feature type="compositionally biased region" description="Basic and acidic residues" evidence="5">
    <location>
        <begin position="689"/>
        <end position="709"/>
    </location>
</feature>
<feature type="region of interest" description="Disordered" evidence="5">
    <location>
        <begin position="208"/>
        <end position="234"/>
    </location>
</feature>
<comment type="subcellular location">
    <subcellularLocation>
        <location evidence="1">Nucleus</location>
    </subcellularLocation>
</comment>
<feature type="compositionally biased region" description="Basic and acidic residues" evidence="5">
    <location>
        <begin position="865"/>
        <end position="879"/>
    </location>
</feature>
<evidence type="ECO:0000256" key="4">
    <source>
        <dbReference type="ARBA" id="ARBA00023242"/>
    </source>
</evidence>
<keyword evidence="8" id="KW-1185">Reference proteome</keyword>
<feature type="domain" description="Pre-mRNA polyadenylation factor Fip1" evidence="6">
    <location>
        <begin position="430"/>
        <end position="472"/>
    </location>
</feature>
<evidence type="ECO:0000256" key="2">
    <source>
        <dbReference type="ARBA" id="ARBA00007459"/>
    </source>
</evidence>
<proteinExistence type="inferred from homology"/>
<feature type="compositionally biased region" description="Acidic residues" evidence="5">
    <location>
        <begin position="223"/>
        <end position="234"/>
    </location>
</feature>
<accession>A0ABR0XBQ8</accession>
<feature type="compositionally biased region" description="Basic and acidic residues" evidence="5">
    <location>
        <begin position="796"/>
        <end position="818"/>
    </location>
</feature>
<reference evidence="7 8" key="1">
    <citation type="journal article" date="2021" name="Comput. Struct. Biotechnol. J.">
        <title>De novo genome assembly of the potent medicinal plant Rehmannia glutinosa using nanopore technology.</title>
        <authorList>
            <person name="Ma L."/>
            <person name="Dong C."/>
            <person name="Song C."/>
            <person name="Wang X."/>
            <person name="Zheng X."/>
            <person name="Niu Y."/>
            <person name="Chen S."/>
            <person name="Feng W."/>
        </authorList>
    </citation>
    <scope>NUCLEOTIDE SEQUENCE [LARGE SCALE GENOMIC DNA]</scope>
    <source>
        <strain evidence="7">DH-2019</strain>
    </source>
</reference>
<dbReference type="PANTHER" id="PTHR36884:SF1">
    <property type="entry name" value="FIP1[V]-LIKE PROTEIN"/>
    <property type="match status" value="1"/>
</dbReference>
<feature type="compositionally biased region" description="Basic and acidic residues" evidence="5">
    <location>
        <begin position="834"/>
        <end position="856"/>
    </location>
</feature>
<organism evidence="7 8">
    <name type="scientific">Rehmannia glutinosa</name>
    <name type="common">Chinese foxglove</name>
    <dbReference type="NCBI Taxonomy" id="99300"/>
    <lineage>
        <taxon>Eukaryota</taxon>
        <taxon>Viridiplantae</taxon>
        <taxon>Streptophyta</taxon>
        <taxon>Embryophyta</taxon>
        <taxon>Tracheophyta</taxon>
        <taxon>Spermatophyta</taxon>
        <taxon>Magnoliopsida</taxon>
        <taxon>eudicotyledons</taxon>
        <taxon>Gunneridae</taxon>
        <taxon>Pentapetalae</taxon>
        <taxon>asterids</taxon>
        <taxon>lamiids</taxon>
        <taxon>Lamiales</taxon>
        <taxon>Orobanchaceae</taxon>
        <taxon>Rehmannieae</taxon>
        <taxon>Rehmannia</taxon>
    </lineage>
</organism>
<feature type="compositionally biased region" description="Basic and acidic residues" evidence="5">
    <location>
        <begin position="1290"/>
        <end position="1302"/>
    </location>
</feature>
<dbReference type="InterPro" id="IPR044976">
    <property type="entry name" value="FIPS5/FIPS3-like"/>
</dbReference>
<evidence type="ECO:0000256" key="3">
    <source>
        <dbReference type="ARBA" id="ARBA00022664"/>
    </source>
</evidence>
<feature type="compositionally biased region" description="Basic and acidic residues" evidence="5">
    <location>
        <begin position="735"/>
        <end position="766"/>
    </location>
</feature>
<dbReference type="PANTHER" id="PTHR36884">
    <property type="entry name" value="FIP1[III]-LIKE PROTEIN"/>
    <property type="match status" value="1"/>
</dbReference>
<comment type="caution">
    <text evidence="7">The sequence shown here is derived from an EMBL/GenBank/DDBJ whole genome shotgun (WGS) entry which is preliminary data.</text>
</comment>
<dbReference type="InterPro" id="IPR007854">
    <property type="entry name" value="Fip1_dom"/>
</dbReference>
<feature type="region of interest" description="Disordered" evidence="5">
    <location>
        <begin position="1282"/>
        <end position="1333"/>
    </location>
</feature>
<feature type="compositionally biased region" description="Basic and acidic residues" evidence="5">
    <location>
        <begin position="660"/>
        <end position="674"/>
    </location>
</feature>
<feature type="region of interest" description="Disordered" evidence="5">
    <location>
        <begin position="577"/>
        <end position="1259"/>
    </location>
</feature>
<feature type="compositionally biased region" description="Basic and acidic residues" evidence="5">
    <location>
        <begin position="892"/>
        <end position="950"/>
    </location>
</feature>
<sequence>MEDDDEFGDLYTDVLRPLSAQLQTQRDEAGDAAAAGKAAASKGRSTDININSDDEEILYGAPDLKNQNLNPNPSSVLGWNLNAPIQEKNLVEPRGFDLNLDSNLEAARIDGLAGNGGDDLGLQNRVSEKGEGVKVPLKTSGGSNFMEDDDDINILLEDTENKDGALVEKEDSFRNKQDDIYITAGEKENTINFVNKSVDDEMGLEQRIPGLSGKLDNPRGSNFEDEWESEESEDDLQIVLNDNNHGPMEMERMTGVIDEDDEDGEPLVIVADNGDVGHHQTMTEEPVWRSEEGGPEAGGEKDLGDAAKASGGGGVASAAMQPKTAYNNHVYHHPFHSQFKYVRPGAVPLPAAAPPAPGGIPSQVRPPVSMGPLAGRGRGDWRPVGIKGVSAMQKGFNPGYGMPAWGANTAGRGYGSGLDFTLPSHKTIFEVDIDSFEDKPWRLPSIDVSDFFNFGLNEDSWRDYCKQLEQLRLETTMQSKIRVYESGRAEQDYDPDLPPELAAAVGIKDIQSQNANPGKADAGPTDLARGSERGRPPLPVGRPIPVETGSVDRLPSIDTRRPRIHDTDAIIEIVCHSSPDSDDMADQQDNDPARKDLEGGETDDLLQDDEDDKDSFSPAYNGQKRKSESRRAQLKNTVGGDEIVREDVLHFPSDIPSHYPPDREIGVYHEERSTKGRRHVRSSTMTANDSKRGEHITDDLNEESIHSGDGKLSPLSSSRTIGSDEEQALVVGNEMNDRSGMHDRSFDMEREKVAVDETTGHIHEDGNLTNSTKKQKRSSQVEQLSQQEEDDDDGEDSKGARRSENSKARSESSQDHRRFLMISTMKFIRTGSWHRRDEDNGRRIRVEDPRKREHGGEIVSKNRGKFRETEKSEKDEHHLSRNQLDNGSWRGANRDRDIMVSRQKERDNNPKSRYEQVDDLHSKRRKEEAHKSREHAEKEDISHNQRESSSRRKRDRDDDGPDQLKRDEQTRLEDDDVHYARQKEARSFQRERSERQRERDEWYRIKQDEDSSRREREETRPVMRSGRAAEDKTWISQSRGKDNYKGSGREYHPKDVTRHDDQLKRRDRVDNGSISQPRVHGDIYARGNQLGSDDKKARYERPNSRDGRVAYGSDTSRVLEHKHKESSRKKKESESGDHNSLIPSKRNHDEHGGQINETVNLRGRTEQQSGEVHVNHHRSSRKHNERASSEDEQPDSRKGRSKLERWTSHKDKDFGITSSSLKTRDLQTHEVSSVSRPPQESSEKLEDNKPHKDTGAEINVNLKVVDDNKHLDTVEKLKKRSERFKLPMPSEKDATAIKKMESEPLPLGQQTETRPNSEIKSERPARKRRWTGN</sequence>
<keyword evidence="3" id="KW-0507">mRNA processing</keyword>
<evidence type="ECO:0000256" key="1">
    <source>
        <dbReference type="ARBA" id="ARBA00004123"/>
    </source>
</evidence>
<name>A0ABR0XBQ8_REHGL</name>
<feature type="compositionally biased region" description="Basic and acidic residues" evidence="5">
    <location>
        <begin position="1185"/>
        <end position="1214"/>
    </location>
</feature>
<evidence type="ECO:0000256" key="5">
    <source>
        <dbReference type="SAM" id="MobiDB-lite"/>
    </source>
</evidence>
<dbReference type="Proteomes" id="UP001318860">
    <property type="component" value="Unassembled WGS sequence"/>
</dbReference>
<feature type="compositionally biased region" description="Polar residues" evidence="5">
    <location>
        <begin position="1229"/>
        <end position="1240"/>
    </location>
</feature>
<feature type="compositionally biased region" description="Acidic residues" evidence="5">
    <location>
        <begin position="599"/>
        <end position="613"/>
    </location>
</feature>
<feature type="compositionally biased region" description="Basic and acidic residues" evidence="5">
    <location>
        <begin position="283"/>
        <end position="305"/>
    </location>
</feature>
<comment type="similarity">
    <text evidence="2">Belongs to the FIP1 family.</text>
</comment>
<dbReference type="Pfam" id="PF05182">
    <property type="entry name" value="Fip1"/>
    <property type="match status" value="1"/>
</dbReference>
<gene>
    <name evidence="7" type="ORF">DH2020_010843</name>
</gene>
<feature type="compositionally biased region" description="Basic residues" evidence="5">
    <location>
        <begin position="1175"/>
        <end position="1184"/>
    </location>
</feature>
<feature type="compositionally biased region" description="Basic and acidic residues" evidence="5">
    <location>
        <begin position="962"/>
        <end position="1070"/>
    </location>
</feature>
<feature type="compositionally biased region" description="Basic and acidic residues" evidence="5">
    <location>
        <begin position="1241"/>
        <end position="1255"/>
    </location>
</feature>
<feature type="compositionally biased region" description="Acidic residues" evidence="5">
    <location>
        <begin position="580"/>
        <end position="589"/>
    </location>
</feature>
<keyword evidence="4" id="KW-0539">Nucleus</keyword>
<protein>
    <recommendedName>
        <fullName evidence="6">Pre-mRNA polyadenylation factor Fip1 domain-containing protein</fullName>
    </recommendedName>
</protein>
<feature type="region of interest" description="Disordered" evidence="5">
    <location>
        <begin position="283"/>
        <end position="318"/>
    </location>
</feature>
<evidence type="ECO:0000313" key="8">
    <source>
        <dbReference type="Proteomes" id="UP001318860"/>
    </source>
</evidence>
<feature type="compositionally biased region" description="Basic and acidic residues" evidence="5">
    <location>
        <begin position="1092"/>
        <end position="1108"/>
    </location>
</feature>
<feature type="region of interest" description="Disordered" evidence="5">
    <location>
        <begin position="511"/>
        <end position="565"/>
    </location>
</feature>
<evidence type="ECO:0000259" key="6">
    <source>
        <dbReference type="Pfam" id="PF05182"/>
    </source>
</evidence>
<feature type="compositionally biased region" description="Low complexity" evidence="5">
    <location>
        <begin position="31"/>
        <end position="43"/>
    </location>
</feature>